<dbReference type="EMBL" id="CM007381">
    <property type="protein sequence ID" value="ONK80393.1"/>
    <property type="molecule type" value="Genomic_DNA"/>
</dbReference>
<keyword evidence="3" id="KW-1185">Reference proteome</keyword>
<dbReference type="OMA" id="PSPASKW"/>
<feature type="region of interest" description="Disordered" evidence="1">
    <location>
        <begin position="24"/>
        <end position="43"/>
    </location>
</feature>
<evidence type="ECO:0000313" key="2">
    <source>
        <dbReference type="EMBL" id="ONK80393.1"/>
    </source>
</evidence>
<accession>A0A5P1FRS5</accession>
<gene>
    <name evidence="2" type="ORF">A4U43_C01F17170</name>
</gene>
<sequence>MLTFNSIDNFESCISPQGVEFSCGNTPSNPTCQLNRRRKRDSSHEVATSAAIARAFEILSQESFDAGQHSVVPSPSPASKWSFGSTPRRVRRIRVTDSPFPIKEEEEEDDGGVDKQAEDFIRRFYEQLQFQQGM</sequence>
<organism evidence="2 3">
    <name type="scientific">Asparagus officinalis</name>
    <name type="common">Garden asparagus</name>
    <dbReference type="NCBI Taxonomy" id="4686"/>
    <lineage>
        <taxon>Eukaryota</taxon>
        <taxon>Viridiplantae</taxon>
        <taxon>Streptophyta</taxon>
        <taxon>Embryophyta</taxon>
        <taxon>Tracheophyta</taxon>
        <taxon>Spermatophyta</taxon>
        <taxon>Magnoliopsida</taxon>
        <taxon>Liliopsida</taxon>
        <taxon>Asparagales</taxon>
        <taxon>Asparagaceae</taxon>
        <taxon>Asparagoideae</taxon>
        <taxon>Asparagus</taxon>
    </lineage>
</organism>
<dbReference type="PANTHER" id="PTHR33265">
    <property type="entry name" value="AVR9/CF-9 RAPIDLY ELICITED PROTEIN-RELATED"/>
    <property type="match status" value="1"/>
</dbReference>
<dbReference type="PANTHER" id="PTHR33265:SF26">
    <property type="entry name" value="OS06G0554600 PROTEIN"/>
    <property type="match status" value="1"/>
</dbReference>
<proteinExistence type="predicted"/>
<evidence type="ECO:0000313" key="3">
    <source>
        <dbReference type="Proteomes" id="UP000243459"/>
    </source>
</evidence>
<dbReference type="Gramene" id="ONK80393">
    <property type="protein sequence ID" value="ONK80393"/>
    <property type="gene ID" value="A4U43_C01F17170"/>
</dbReference>
<dbReference type="Proteomes" id="UP000243459">
    <property type="component" value="Chromosome 1"/>
</dbReference>
<evidence type="ECO:0000256" key="1">
    <source>
        <dbReference type="SAM" id="MobiDB-lite"/>
    </source>
</evidence>
<reference evidence="3" key="1">
    <citation type="journal article" date="2017" name="Nat. Commun.">
        <title>The asparagus genome sheds light on the origin and evolution of a young Y chromosome.</title>
        <authorList>
            <person name="Harkess A."/>
            <person name="Zhou J."/>
            <person name="Xu C."/>
            <person name="Bowers J.E."/>
            <person name="Van der Hulst R."/>
            <person name="Ayyampalayam S."/>
            <person name="Mercati F."/>
            <person name="Riccardi P."/>
            <person name="McKain M.R."/>
            <person name="Kakrana A."/>
            <person name="Tang H."/>
            <person name="Ray J."/>
            <person name="Groenendijk J."/>
            <person name="Arikit S."/>
            <person name="Mathioni S.M."/>
            <person name="Nakano M."/>
            <person name="Shan H."/>
            <person name="Telgmann-Rauber A."/>
            <person name="Kanno A."/>
            <person name="Yue Z."/>
            <person name="Chen H."/>
            <person name="Li W."/>
            <person name="Chen Y."/>
            <person name="Xu X."/>
            <person name="Zhang Y."/>
            <person name="Luo S."/>
            <person name="Chen H."/>
            <person name="Gao J."/>
            <person name="Mao Z."/>
            <person name="Pires J.C."/>
            <person name="Luo M."/>
            <person name="Kudrna D."/>
            <person name="Wing R.A."/>
            <person name="Meyers B.C."/>
            <person name="Yi K."/>
            <person name="Kong H."/>
            <person name="Lavrijsen P."/>
            <person name="Sunseri F."/>
            <person name="Falavigna A."/>
            <person name="Ye Y."/>
            <person name="Leebens-Mack J.H."/>
            <person name="Chen G."/>
        </authorList>
    </citation>
    <scope>NUCLEOTIDE SEQUENCE [LARGE SCALE GENOMIC DNA]</scope>
    <source>
        <strain evidence="3">cv. DH0086</strain>
    </source>
</reference>
<dbReference type="Pfam" id="PF05553">
    <property type="entry name" value="DUF761"/>
    <property type="match status" value="1"/>
</dbReference>
<protein>
    <submittedName>
        <fullName evidence="2">Uncharacterized protein</fullName>
    </submittedName>
</protein>
<feature type="compositionally biased region" description="Polar residues" evidence="1">
    <location>
        <begin position="24"/>
        <end position="34"/>
    </location>
</feature>
<name>A0A5P1FRS5_ASPOF</name>
<dbReference type="AlphaFoldDB" id="A0A5P1FRS5"/>
<dbReference type="InterPro" id="IPR008480">
    <property type="entry name" value="DUF761_pln"/>
</dbReference>